<dbReference type="InterPro" id="IPR032380">
    <property type="entry name" value="PNKP_ligase_dom"/>
</dbReference>
<dbReference type="InterPro" id="IPR029052">
    <property type="entry name" value="Metallo-depent_PP-like"/>
</dbReference>
<keyword evidence="4" id="KW-1185">Reference proteome</keyword>
<dbReference type="SUPFAM" id="SSF56300">
    <property type="entry name" value="Metallo-dependent phosphatases"/>
    <property type="match status" value="1"/>
</dbReference>
<dbReference type="InterPro" id="IPR050126">
    <property type="entry name" value="Ap4A_hydrolase"/>
</dbReference>
<dbReference type="SUPFAM" id="SSF56091">
    <property type="entry name" value="DNA ligase/mRNA capping enzyme, catalytic domain"/>
    <property type="match status" value="1"/>
</dbReference>
<dbReference type="AlphaFoldDB" id="A0A9C7G6K9"/>
<dbReference type="Pfam" id="PF16542">
    <property type="entry name" value="PNKP_ligase"/>
    <property type="match status" value="1"/>
</dbReference>
<evidence type="ECO:0000313" key="4">
    <source>
        <dbReference type="Proteomes" id="UP000789845"/>
    </source>
</evidence>
<protein>
    <recommendedName>
        <fullName evidence="5">Metallophosphoesterase</fullName>
    </recommendedName>
</protein>
<dbReference type="Pfam" id="PF00149">
    <property type="entry name" value="Metallophos"/>
    <property type="match status" value="1"/>
</dbReference>
<dbReference type="EMBL" id="CAKJTG010000002">
    <property type="protein sequence ID" value="CAG9606625.1"/>
    <property type="molecule type" value="Genomic_DNA"/>
</dbReference>
<dbReference type="InterPro" id="IPR027417">
    <property type="entry name" value="P-loop_NTPase"/>
</dbReference>
<dbReference type="Gene3D" id="3.30.470.30">
    <property type="entry name" value="DNA ligase/mRNA capping enzyme"/>
    <property type="match status" value="2"/>
</dbReference>
<dbReference type="GO" id="GO:0005737">
    <property type="term" value="C:cytoplasm"/>
    <property type="evidence" value="ECO:0007669"/>
    <property type="project" value="TreeGrafter"/>
</dbReference>
<feature type="domain" description="Calcineurin-like phosphoesterase" evidence="1">
    <location>
        <begin position="206"/>
        <end position="363"/>
    </location>
</feature>
<sequence>MNIQTKQHTIYMLIGPTECGKSTFAKNILIPQLRHENAEKNYIANVQYLSSDEIRQELLGHPYDKYATMMMEASGQAFDLLFHKLQAVTSFPINADFVIVDTTGLAEDFRKKVIQIAQDQHYRLEAIVFDYRNIRDYYASERSKKVIANHVNRLRRDVLPQLRRSDYDDIHRVREKNFLQPADYEIVVANREEYITHLLPHDHYYIIVGDVHESLDELQELITSHGFEVVDGKITPTAKSRDKKFVLIGDFIDKGKNTAATVEFLFENREFFYFVKGNHENFVSKYLKGEIHDVDPHLLENFFDSIPVLAADAGLRDKFQALVGLSKDFYRFIGKENSGFFLTHAPCHNRYIGKLDTISRRNQRRFATEFGSNLEEQLHFLESESGSNYPYHVFGHVATRDVIRLKNKIGIDTGCVSGGSLTSVALGGFKPFFKNIRTARPGDDSLQLAFARNKGNEIKLVELSDADERRLNYVLRNKINFISGTISPADKDFRTRELESLAKGLDFFKENGVAEVVLQPKYMGSRCNLYLARELEHCYATSRNGYKITHVDLTEVFARLMEKFSPYMDEKEISMIIFDGELLPWMALGKGLIEKQFEVIGKSLETEISFLKEFGFEEKLQELGARYEASRFEELKSKYPKKELVKNFGLADYNNFKDLKGILETLPSLDEQEQAASVYLQQLELYGKESELEYKPFSILKIVYANGDEEIPTTTMRTSELFSLISEDEFLVVNLTLPDSYRAAKQFFEKITTERGMEGVVIKPEVPTLAGGVIPFMKVRNSQYLTLVYGYDYRFPHKYEKLIKQKNIKRKIKASLAEYRLGMEMLRTHLDEIGPENVAFKQTVANLLFEESQESEIDPRL</sequence>
<dbReference type="SUPFAM" id="SSF52540">
    <property type="entry name" value="P-loop containing nucleoside triphosphate hydrolases"/>
    <property type="match status" value="1"/>
</dbReference>
<dbReference type="Gene3D" id="3.60.21.10">
    <property type="match status" value="1"/>
</dbReference>
<gene>
    <name evidence="3" type="ORF">NEOCIP111885_00313</name>
</gene>
<dbReference type="PANTHER" id="PTHR42850:SF4">
    <property type="entry name" value="ZINC-DEPENDENT ENDOPOLYPHOSPHATASE"/>
    <property type="match status" value="1"/>
</dbReference>
<comment type="caution">
    <text evidence="3">The sequence shown here is derived from an EMBL/GenBank/DDBJ whole genome shotgun (WGS) entry which is preliminary data.</text>
</comment>
<dbReference type="InterPro" id="IPR004843">
    <property type="entry name" value="Calcineurin-like_PHP"/>
</dbReference>
<dbReference type="Proteomes" id="UP000789845">
    <property type="component" value="Unassembled WGS sequence"/>
</dbReference>
<evidence type="ECO:0000313" key="3">
    <source>
        <dbReference type="EMBL" id="CAG9606625.1"/>
    </source>
</evidence>
<reference evidence="3" key="1">
    <citation type="submission" date="2021-10" db="EMBL/GenBank/DDBJ databases">
        <authorList>
            <person name="Criscuolo A."/>
        </authorList>
    </citation>
    <scope>NUCLEOTIDE SEQUENCE</scope>
    <source>
        <strain evidence="3">CIP111885</strain>
    </source>
</reference>
<organism evidence="3 4">
    <name type="scientific">Pseudoneobacillus rhizosphaerae</name>
    <dbReference type="NCBI Taxonomy" id="2880968"/>
    <lineage>
        <taxon>Bacteria</taxon>
        <taxon>Bacillati</taxon>
        <taxon>Bacillota</taxon>
        <taxon>Bacilli</taxon>
        <taxon>Bacillales</taxon>
        <taxon>Bacillaceae</taxon>
        <taxon>Pseudoneobacillus</taxon>
    </lineage>
</organism>
<dbReference type="PANTHER" id="PTHR42850">
    <property type="entry name" value="METALLOPHOSPHOESTERASE"/>
    <property type="match status" value="1"/>
</dbReference>
<dbReference type="Pfam" id="PF13671">
    <property type="entry name" value="AAA_33"/>
    <property type="match status" value="1"/>
</dbReference>
<dbReference type="Gene3D" id="3.40.50.300">
    <property type="entry name" value="P-loop containing nucleotide triphosphate hydrolases"/>
    <property type="match status" value="1"/>
</dbReference>
<name>A0A9C7G6K9_9BACI</name>
<evidence type="ECO:0008006" key="5">
    <source>
        <dbReference type="Google" id="ProtNLM"/>
    </source>
</evidence>
<accession>A0A9C7G6K9</accession>
<proteinExistence type="predicted"/>
<feature type="domain" description="Polynucleotide kinase-phosphatase ligase" evidence="2">
    <location>
        <begin position="478"/>
        <end position="831"/>
    </location>
</feature>
<evidence type="ECO:0000259" key="1">
    <source>
        <dbReference type="Pfam" id="PF00149"/>
    </source>
</evidence>
<dbReference type="GO" id="GO:0016791">
    <property type="term" value="F:phosphatase activity"/>
    <property type="evidence" value="ECO:0007669"/>
    <property type="project" value="TreeGrafter"/>
</dbReference>
<evidence type="ECO:0000259" key="2">
    <source>
        <dbReference type="Pfam" id="PF16542"/>
    </source>
</evidence>
<dbReference type="RefSeq" id="WP_230494914.1">
    <property type="nucleotide sequence ID" value="NZ_CAKJTG010000002.1"/>
</dbReference>